<proteinExistence type="inferred from homology"/>
<evidence type="ECO:0000256" key="5">
    <source>
        <dbReference type="SAM" id="Phobius"/>
    </source>
</evidence>
<gene>
    <name evidence="6" type="primary">OSJNBa0015N08.22</name>
</gene>
<accession>Q851X9</accession>
<evidence type="ECO:0000313" key="6">
    <source>
        <dbReference type="EMBL" id="AAO20064.1"/>
    </source>
</evidence>
<feature type="transmembrane region" description="Helical" evidence="5">
    <location>
        <begin position="12"/>
        <end position="33"/>
    </location>
</feature>
<keyword evidence="2" id="KW-0547">Nucleotide-binding</keyword>
<evidence type="ECO:0000256" key="1">
    <source>
        <dbReference type="ARBA" id="ARBA00010322"/>
    </source>
</evidence>
<dbReference type="PANTHER" id="PTHR12169:SF6">
    <property type="entry name" value="AFG1-LIKE ATPASE"/>
    <property type="match status" value="1"/>
</dbReference>
<keyword evidence="4" id="KW-0175">Coiled coil</keyword>
<dbReference type="SUPFAM" id="SSF52540">
    <property type="entry name" value="P-loop containing nucleoside triphosphate hydrolases"/>
    <property type="match status" value="1"/>
</dbReference>
<keyword evidence="3" id="KW-0067">ATP-binding</keyword>
<dbReference type="AlphaFoldDB" id="Q851X9"/>
<dbReference type="Gene3D" id="3.40.50.300">
    <property type="entry name" value="P-loop containing nucleotide triphosphate hydrolases"/>
    <property type="match status" value="1"/>
</dbReference>
<dbReference type="InterPro" id="IPR005654">
    <property type="entry name" value="ATPase_AFG1-like"/>
</dbReference>
<keyword evidence="5" id="KW-0472">Membrane</keyword>
<keyword evidence="5" id="KW-0812">Transmembrane</keyword>
<reference evidence="7" key="1">
    <citation type="journal article" date="2005" name="Nature">
        <title>The map-based sequence of the rice genome.</title>
        <authorList>
            <consortium name="International rice genome sequencing project (IRGSP)"/>
            <person name="Matsumoto T."/>
            <person name="Wu J."/>
            <person name="Kanamori H."/>
            <person name="Katayose Y."/>
            <person name="Fujisawa M."/>
            <person name="Namiki N."/>
            <person name="Mizuno H."/>
            <person name="Yamamoto K."/>
            <person name="Antonio B.A."/>
            <person name="Baba T."/>
            <person name="Sakata K."/>
            <person name="Nagamura Y."/>
            <person name="Aoki H."/>
            <person name="Arikawa K."/>
            <person name="Arita K."/>
            <person name="Bito T."/>
            <person name="Chiden Y."/>
            <person name="Fujitsuka N."/>
            <person name="Fukunaka R."/>
            <person name="Hamada M."/>
            <person name="Harada C."/>
            <person name="Hayashi A."/>
            <person name="Hijishita S."/>
            <person name="Honda M."/>
            <person name="Hosokawa S."/>
            <person name="Ichikawa Y."/>
            <person name="Idonuma A."/>
            <person name="Iijima M."/>
            <person name="Ikeda M."/>
            <person name="Ikeno M."/>
            <person name="Ito K."/>
            <person name="Ito S."/>
            <person name="Ito T."/>
            <person name="Ito Y."/>
            <person name="Ito Y."/>
            <person name="Iwabuchi A."/>
            <person name="Kamiya K."/>
            <person name="Karasawa W."/>
            <person name="Kurita K."/>
            <person name="Katagiri S."/>
            <person name="Kikuta A."/>
            <person name="Kobayashi H."/>
            <person name="Kobayashi N."/>
            <person name="Machita K."/>
            <person name="Maehara T."/>
            <person name="Masukawa M."/>
            <person name="Mizubayashi T."/>
            <person name="Mukai Y."/>
            <person name="Nagasaki H."/>
            <person name="Nagata Y."/>
            <person name="Naito S."/>
            <person name="Nakashima M."/>
            <person name="Nakama Y."/>
            <person name="Nakamichi Y."/>
            <person name="Nakamura M."/>
            <person name="Meguro A."/>
            <person name="Negishi M."/>
            <person name="Ohta I."/>
            <person name="Ohta T."/>
            <person name="Okamoto M."/>
            <person name="Ono N."/>
            <person name="Saji S."/>
            <person name="Sakaguchi M."/>
            <person name="Sakai K."/>
            <person name="Shibata M."/>
            <person name="Shimokawa T."/>
            <person name="Song J."/>
            <person name="Takazaki Y."/>
            <person name="Terasawa K."/>
            <person name="Tsugane M."/>
            <person name="Tsuji K."/>
            <person name="Ueda S."/>
            <person name="Waki K."/>
            <person name="Yamagata H."/>
            <person name="Yamamoto M."/>
            <person name="Yamamoto S."/>
            <person name="Yamane H."/>
            <person name="Yoshiki S."/>
            <person name="Yoshihara R."/>
            <person name="Yukawa K."/>
            <person name="Zhong H."/>
            <person name="Yano M."/>
            <person name="Yuan Q."/>
            <person name="Ouyang S."/>
            <person name="Liu J."/>
            <person name="Jones K.M."/>
            <person name="Gansberger K."/>
            <person name="Moffat K."/>
            <person name="Hill J."/>
            <person name="Bera J."/>
            <person name="Fadrosh D."/>
            <person name="Jin S."/>
            <person name="Johri S."/>
            <person name="Kim M."/>
            <person name="Overton L."/>
            <person name="Reardon M."/>
            <person name="Tsitrin T."/>
            <person name="Vuong H."/>
            <person name="Weaver B."/>
            <person name="Ciecko A."/>
            <person name="Tallon L."/>
            <person name="Jackson J."/>
            <person name="Pai G."/>
            <person name="Aken S.V."/>
            <person name="Utterback T."/>
            <person name="Reidmuller S."/>
            <person name="Feldblyum T."/>
            <person name="Hsiao J."/>
            <person name="Zismann V."/>
            <person name="Iobst S."/>
            <person name="de Vazeille A.R."/>
            <person name="Buell C.R."/>
            <person name="Ying K."/>
            <person name="Li Y."/>
            <person name="Lu T."/>
            <person name="Huang Y."/>
            <person name="Zhao Q."/>
            <person name="Feng Q."/>
            <person name="Zhang L."/>
            <person name="Zhu J."/>
            <person name="Weng Q."/>
            <person name="Mu J."/>
            <person name="Lu Y."/>
            <person name="Fan D."/>
            <person name="Liu Y."/>
            <person name="Guan J."/>
            <person name="Zhang Y."/>
            <person name="Yu S."/>
            <person name="Liu X."/>
            <person name="Zhang Y."/>
            <person name="Hong G."/>
            <person name="Han B."/>
            <person name="Choisne N."/>
            <person name="Demange N."/>
            <person name="Orjeda G."/>
            <person name="Samain S."/>
            <person name="Cattolico L."/>
            <person name="Pelletier E."/>
            <person name="Couloux A."/>
            <person name="Segurens B."/>
            <person name="Wincker P."/>
            <person name="D'Hont A."/>
            <person name="Scarpelli C."/>
            <person name="Weissenbach J."/>
            <person name="Salanoubat M."/>
            <person name="Quetier F."/>
            <person name="Yu Y."/>
            <person name="Kim H.R."/>
            <person name="Rambo T."/>
            <person name="Currie J."/>
            <person name="Collura K."/>
            <person name="Luo M."/>
            <person name="Yang T."/>
            <person name="Ammiraju J.S.S."/>
            <person name="Engler F."/>
            <person name="Soderlund C."/>
            <person name="Wing R.A."/>
            <person name="Palmer L.E."/>
            <person name="de la Bastide M."/>
            <person name="Spiegel L."/>
            <person name="Nascimento L."/>
            <person name="Zutavern T."/>
            <person name="O'Shaughnessy A."/>
            <person name="Dike S."/>
            <person name="Dedhia N."/>
            <person name="Preston R."/>
            <person name="Balija V."/>
            <person name="McCombie W.R."/>
            <person name="Chow T."/>
            <person name="Chen H."/>
            <person name="Chung M."/>
            <person name="Chen C."/>
            <person name="Shaw J."/>
            <person name="Wu H."/>
            <person name="Hsiao K."/>
            <person name="Chao Y."/>
            <person name="Chu M."/>
            <person name="Cheng C."/>
            <person name="Hour A."/>
            <person name="Lee P."/>
            <person name="Lin S."/>
            <person name="Lin Y."/>
            <person name="Liou J."/>
            <person name="Liu S."/>
            <person name="Hsing Y."/>
            <person name="Raghuvanshi S."/>
            <person name="Mohanty A."/>
            <person name="Bharti A.K."/>
            <person name="Gaur A."/>
            <person name="Gupta V."/>
            <person name="Kumar D."/>
            <person name="Ravi V."/>
            <person name="Vij S."/>
            <person name="Kapur A."/>
            <person name="Khurana P."/>
            <person name="Khurana P."/>
            <person name="Khurana J.P."/>
            <person name="Tyagi A.K."/>
            <person name="Gaikwad K."/>
            <person name="Singh A."/>
            <person name="Dalal V."/>
            <person name="Srivastava S."/>
            <person name="Dixit A."/>
            <person name="Pal A.K."/>
            <person name="Ghazi I.A."/>
            <person name="Yadav M."/>
            <person name="Pandit A."/>
            <person name="Bhargava A."/>
            <person name="Sureshbabu K."/>
            <person name="Batra K."/>
            <person name="Sharma T.R."/>
            <person name="Mohapatra T."/>
            <person name="Singh N.K."/>
            <person name="Messing J."/>
            <person name="Nelson A.B."/>
            <person name="Fuks G."/>
            <person name="Kavchok S."/>
            <person name="Keizer G."/>
            <person name="Linton E."/>
            <person name="Llaca V."/>
            <person name="Song R."/>
            <person name="Tanyolac B."/>
            <person name="Young S."/>
            <person name="Ho-Il K."/>
            <person name="Hahn J.H."/>
            <person name="Sangsakoo G."/>
            <person name="Vanavichit A."/>
            <person name="de Mattos Luiz.A.T."/>
            <person name="Zimmer P.D."/>
            <person name="Malone G."/>
            <person name="Dellagostin O."/>
            <person name="de Oliveira A.C."/>
            <person name="Bevan M."/>
            <person name="Bancroft I."/>
            <person name="Minx P."/>
            <person name="Cordum H."/>
            <person name="Wilson R."/>
            <person name="Cheng Z."/>
            <person name="Jin W."/>
            <person name="Jiang J."/>
            <person name="Leong S.A."/>
            <person name="Iwama H."/>
            <person name="Gojobori T."/>
            <person name="Itoh T."/>
            <person name="Niimura Y."/>
            <person name="Fujii Y."/>
            <person name="Habara T."/>
            <person name="Sakai H."/>
            <person name="Sato Y."/>
            <person name="Wilson G."/>
            <person name="Kumar K."/>
            <person name="McCouch S."/>
            <person name="Juretic N."/>
            <person name="Hoen D."/>
            <person name="Wright S."/>
            <person name="Bruskiewich R."/>
            <person name="Bureau T."/>
            <person name="Miyao A."/>
            <person name="Hirochika H."/>
            <person name="Nishikawa T."/>
            <person name="Kadowaki K."/>
            <person name="Sugiura M."/>
            <person name="Burr B."/>
            <person name="Sasaki T."/>
        </authorList>
    </citation>
    <scope>NUCLEOTIDE SEQUENCE [LARGE SCALE GENOMIC DNA]</scope>
    <source>
        <strain evidence="7">cv. Nipponbare</strain>
    </source>
</reference>
<protein>
    <submittedName>
        <fullName evidence="6">AFG1-like ATPase</fullName>
    </submittedName>
</protein>
<keyword evidence="5" id="KW-1133">Transmembrane helix</keyword>
<dbReference type="GO" id="GO:0016887">
    <property type="term" value="F:ATP hydrolysis activity"/>
    <property type="evidence" value="ECO:0007669"/>
    <property type="project" value="InterPro"/>
</dbReference>
<dbReference type="EMBL" id="AC096688">
    <property type="protein sequence ID" value="AAO20064.1"/>
    <property type="molecule type" value="Genomic_DNA"/>
</dbReference>
<comment type="similarity">
    <text evidence="1">Belongs to the AFG1 ATPase family.</text>
</comment>
<dbReference type="GO" id="GO:0005524">
    <property type="term" value="F:ATP binding"/>
    <property type="evidence" value="ECO:0007669"/>
    <property type="project" value="UniProtKB-KW"/>
</dbReference>
<name>Q851X9_ORYSJ</name>
<evidence type="ECO:0000256" key="3">
    <source>
        <dbReference type="ARBA" id="ARBA00022840"/>
    </source>
</evidence>
<dbReference type="NCBIfam" id="NF040713">
    <property type="entry name" value="ZapE"/>
    <property type="match status" value="1"/>
</dbReference>
<dbReference type="Pfam" id="PF03969">
    <property type="entry name" value="AFG1_ATPase"/>
    <property type="match status" value="1"/>
</dbReference>
<evidence type="ECO:0000256" key="4">
    <source>
        <dbReference type="SAM" id="Coils"/>
    </source>
</evidence>
<organism evidence="6 7">
    <name type="scientific">Oryza sativa subsp. japonica</name>
    <name type="common">Rice</name>
    <dbReference type="NCBI Taxonomy" id="39947"/>
    <lineage>
        <taxon>Eukaryota</taxon>
        <taxon>Viridiplantae</taxon>
        <taxon>Streptophyta</taxon>
        <taxon>Embryophyta</taxon>
        <taxon>Tracheophyta</taxon>
        <taxon>Spermatophyta</taxon>
        <taxon>Magnoliopsida</taxon>
        <taxon>Liliopsida</taxon>
        <taxon>Poales</taxon>
        <taxon>Poaceae</taxon>
        <taxon>BOP clade</taxon>
        <taxon>Oryzoideae</taxon>
        <taxon>Oryzeae</taxon>
        <taxon>Oryzinae</taxon>
        <taxon>Oryza</taxon>
        <taxon>Oryza sativa</taxon>
    </lineage>
</organism>
<evidence type="ECO:0000256" key="2">
    <source>
        <dbReference type="ARBA" id="ARBA00022741"/>
    </source>
</evidence>
<evidence type="ECO:0000313" key="7">
    <source>
        <dbReference type="Proteomes" id="UP000000763"/>
    </source>
</evidence>
<dbReference type="Proteomes" id="UP000000763">
    <property type="component" value="Chromosome 3"/>
</dbReference>
<reference evidence="7" key="2">
    <citation type="journal article" date="2008" name="Nucleic Acids Res.">
        <title>The rice annotation project database (RAP-DB): 2008 update.</title>
        <authorList>
            <consortium name="The rice annotation project (RAP)"/>
        </authorList>
    </citation>
    <scope>GENOME REANNOTATION</scope>
    <source>
        <strain evidence="7">cv. Nipponbare</strain>
    </source>
</reference>
<feature type="coiled-coil region" evidence="4">
    <location>
        <begin position="203"/>
        <end position="244"/>
    </location>
</feature>
<dbReference type="InterPro" id="IPR027417">
    <property type="entry name" value="P-loop_NTPase"/>
</dbReference>
<dbReference type="PANTHER" id="PTHR12169">
    <property type="entry name" value="ATPASE N2B"/>
    <property type="match status" value="1"/>
</dbReference>
<sequence>MTIPMAHSSRPTLGFPLGTALLIFVIFSLSGIFSCCYHWDKLRAFLWSRHPDVILQEGQHTVISIASPSKTTSDHKNEKAEKECGLPVIMPGDRIPKFFARPCPHEKCLPAAEEEEAEPIPGVALMHTSYWWHLAILKYEPAIDGAYRGWRQFGWGFAVAMRADGCPLCWTAIRVQTVYDAYGPLTLYRDLVSQGKLQHDIYQENVATQLDNLLRRLEQYEMEMEDYHARLSMWENTREKQRRRLLVQEAEDKQRDGVWIDEKRGFLDKLVSRKRRGNIEPGVGKWVSYLNREKKLDTLVGQKPVAPIAPKGIYLYGNVGSGKTMLMDMFYGATEGLIKHRRRFHFHEAMLEIHDHMHDVWKRRDEDKSIESSAFSWISSLPFDGKIKEWLIGEEKYKQNTQQNHILLAVADKFLVDRQANKSGASILCFDEIQTIDVFAVVALSGILSRLLSTGTVLVSTSNKAPEDLNQDGMQREIFLDLLSKLDENCNKILVGTETDYRRLIPTDGLTQIHYFWPLTSDIRSMYEAMWHDITRQTGGNIISVTIPVMFGRYLEIPKSCNGVARFDFEYLCGRPVGAADYIAIARNYHTIFISDIPAMSMKIRDKARRFITLIDELYNHHCRLVCLAASSIDDLFQGTDEGPLFDLESFQFEGEAEGAKLRRDVLAEGNVGAAPSPTGLVAILSGQEEMFAFRRAISRLIEMQTSLYLERVERVHSSLQQQSSVLTKSSTVSQSAPSV</sequence>
<dbReference type="FunFam" id="3.40.50.300:FF:001040">
    <property type="entry name" value="AFG1-like ATPase isoform C"/>
    <property type="match status" value="1"/>
</dbReference>